<evidence type="ECO:0000256" key="5">
    <source>
        <dbReference type="ARBA" id="ARBA00022833"/>
    </source>
</evidence>
<dbReference type="InterPro" id="IPR041516">
    <property type="entry name" value="LACTB2_WH"/>
</dbReference>
<dbReference type="STRING" id="329884.A0A4U0WYH2"/>
<dbReference type="InterPro" id="IPR001279">
    <property type="entry name" value="Metallo-B-lactamas"/>
</dbReference>
<dbReference type="CDD" id="cd07722">
    <property type="entry name" value="LACTB2-like_MBL-fold"/>
    <property type="match status" value="1"/>
</dbReference>
<dbReference type="InterPro" id="IPR050662">
    <property type="entry name" value="Sec-metab_biosynth-thioest"/>
</dbReference>
<comment type="cofactor">
    <cofactor evidence="1">
        <name>Zn(2+)</name>
        <dbReference type="ChEBI" id="CHEBI:29105"/>
    </cofactor>
</comment>
<keyword evidence="3" id="KW-0479">Metal-binding</keyword>
<dbReference type="FunFam" id="3.60.15.10:FF:000041">
    <property type="entry name" value="Metallo-beta-lactamase domain protein"/>
    <property type="match status" value="1"/>
</dbReference>
<comment type="caution">
    <text evidence="8">The sequence shown here is derived from an EMBL/GenBank/DDBJ whole genome shotgun (WGS) entry which is preliminary data.</text>
</comment>
<feature type="domain" description="Metallo-beta-lactamase" evidence="7">
    <location>
        <begin position="33"/>
        <end position="206"/>
    </location>
</feature>
<proteinExistence type="inferred from homology"/>
<dbReference type="PANTHER" id="PTHR23131">
    <property type="entry name" value="ENDORIBONUCLEASE LACTB2"/>
    <property type="match status" value="1"/>
</dbReference>
<evidence type="ECO:0000256" key="3">
    <source>
        <dbReference type="ARBA" id="ARBA00022723"/>
    </source>
</evidence>
<evidence type="ECO:0000259" key="7">
    <source>
        <dbReference type="SMART" id="SM00849"/>
    </source>
</evidence>
<gene>
    <name evidence="8" type="ORF">B0A55_09710</name>
</gene>
<dbReference type="PANTHER" id="PTHR23131:SF0">
    <property type="entry name" value="ENDORIBONUCLEASE LACTB2"/>
    <property type="match status" value="1"/>
</dbReference>
<evidence type="ECO:0000256" key="1">
    <source>
        <dbReference type="ARBA" id="ARBA00001947"/>
    </source>
</evidence>
<dbReference type="SUPFAM" id="SSF56281">
    <property type="entry name" value="Metallo-hydrolase/oxidoreductase"/>
    <property type="match status" value="1"/>
</dbReference>
<evidence type="ECO:0000313" key="8">
    <source>
        <dbReference type="EMBL" id="TKA67896.1"/>
    </source>
</evidence>
<dbReference type="OrthoDB" id="17458at2759"/>
<dbReference type="Pfam" id="PF00753">
    <property type="entry name" value="Lactamase_B"/>
    <property type="match status" value="1"/>
</dbReference>
<dbReference type="GO" id="GO:0046872">
    <property type="term" value="F:metal ion binding"/>
    <property type="evidence" value="ECO:0007669"/>
    <property type="project" value="UniProtKB-KW"/>
</dbReference>
<dbReference type="InterPro" id="IPR036866">
    <property type="entry name" value="RibonucZ/Hydroxyglut_hydro"/>
</dbReference>
<keyword evidence="5" id="KW-0862">Zinc</keyword>
<keyword evidence="9" id="KW-1185">Reference proteome</keyword>
<dbReference type="Proteomes" id="UP000309340">
    <property type="component" value="Unassembled WGS sequence"/>
</dbReference>
<comment type="catalytic activity">
    <reaction evidence="6">
        <text>(3R)-atrochrysone 2-carbonyl-[ACP] + H2O = (3R)-atrochrysone 2-carboxylate + holo-[ACP] + H(+)</text>
        <dbReference type="Rhea" id="RHEA:64236"/>
        <dbReference type="Rhea" id="RHEA-COMP:9685"/>
        <dbReference type="Rhea" id="RHEA-COMP:20479"/>
        <dbReference type="ChEBI" id="CHEBI:15377"/>
        <dbReference type="ChEBI" id="CHEBI:15378"/>
        <dbReference type="ChEBI" id="CHEBI:64479"/>
        <dbReference type="ChEBI" id="CHEBI:234107"/>
        <dbReference type="ChEBI" id="CHEBI:234110"/>
    </reaction>
    <physiologicalReaction direction="left-to-right" evidence="6">
        <dbReference type="Rhea" id="RHEA:64237"/>
    </physiologicalReaction>
</comment>
<sequence>MVEQLPRLPATARLSPLVLRLLGGNPGKFTLQGTNTYLVGSGARRILIDTGEGNRIWPGTLKEALAAEAGTNKSGGEGIVIEKVLLTHWHPDHVGGVGDVRALFPGVKVFKNRTTHSSSSSSSSSGEDEEIVDGQVFKVEGATLRAFHCPGHAADHMAFVLEEEGAMFTGDNVLGHGTAVFEDLAAYMTSLERMRGQFQGRGYPGHGAVLEDGRAKIGEYISHRRGREEEILGVLRKGKPGQGGEEGGWSSMGIVRVVYKAYPESLHGPAEGGVVQVLRKLEGEGRVEQVGEGGWRMAQKSAL</sequence>
<evidence type="ECO:0000256" key="6">
    <source>
        <dbReference type="ARBA" id="ARBA00050605"/>
    </source>
</evidence>
<name>A0A4U0WYH2_9PEZI</name>
<dbReference type="InterPro" id="IPR036388">
    <property type="entry name" value="WH-like_DNA-bd_sf"/>
</dbReference>
<protein>
    <recommendedName>
        <fullName evidence="7">Metallo-beta-lactamase domain-containing protein</fullName>
    </recommendedName>
</protein>
<reference evidence="8 9" key="1">
    <citation type="submission" date="2017-03" db="EMBL/GenBank/DDBJ databases">
        <title>Genomes of endolithic fungi from Antarctica.</title>
        <authorList>
            <person name="Coleine C."/>
            <person name="Masonjones S."/>
            <person name="Stajich J.E."/>
        </authorList>
    </citation>
    <scope>NUCLEOTIDE SEQUENCE [LARGE SCALE GENOMIC DNA]</scope>
    <source>
        <strain evidence="8 9">CCFEE 5184</strain>
    </source>
</reference>
<dbReference type="GO" id="GO:0016787">
    <property type="term" value="F:hydrolase activity"/>
    <property type="evidence" value="ECO:0007669"/>
    <property type="project" value="UniProtKB-KW"/>
</dbReference>
<dbReference type="Gene3D" id="1.10.10.10">
    <property type="entry name" value="Winged helix-like DNA-binding domain superfamily/Winged helix DNA-binding domain"/>
    <property type="match status" value="1"/>
</dbReference>
<keyword evidence="4" id="KW-0378">Hydrolase</keyword>
<dbReference type="EMBL" id="NAJQ01000543">
    <property type="protein sequence ID" value="TKA67896.1"/>
    <property type="molecule type" value="Genomic_DNA"/>
</dbReference>
<comment type="similarity">
    <text evidence="2">Belongs to the metallo-beta-lactamase superfamily. Glyoxalase II family.</text>
</comment>
<dbReference type="Gene3D" id="3.60.15.10">
    <property type="entry name" value="Ribonuclease Z/Hydroxyacylglutathione hydrolase-like"/>
    <property type="match status" value="1"/>
</dbReference>
<accession>A0A4U0WYH2</accession>
<evidence type="ECO:0000313" key="9">
    <source>
        <dbReference type="Proteomes" id="UP000309340"/>
    </source>
</evidence>
<organism evidence="8 9">
    <name type="scientific">Friedmanniomyces simplex</name>
    <dbReference type="NCBI Taxonomy" id="329884"/>
    <lineage>
        <taxon>Eukaryota</taxon>
        <taxon>Fungi</taxon>
        <taxon>Dikarya</taxon>
        <taxon>Ascomycota</taxon>
        <taxon>Pezizomycotina</taxon>
        <taxon>Dothideomycetes</taxon>
        <taxon>Dothideomycetidae</taxon>
        <taxon>Mycosphaerellales</taxon>
        <taxon>Teratosphaeriaceae</taxon>
        <taxon>Friedmanniomyces</taxon>
    </lineage>
</organism>
<evidence type="ECO:0000256" key="4">
    <source>
        <dbReference type="ARBA" id="ARBA00022801"/>
    </source>
</evidence>
<evidence type="ECO:0000256" key="2">
    <source>
        <dbReference type="ARBA" id="ARBA00006759"/>
    </source>
</evidence>
<dbReference type="GO" id="GO:0044550">
    <property type="term" value="P:secondary metabolite biosynthetic process"/>
    <property type="evidence" value="ECO:0007669"/>
    <property type="project" value="UniProtKB-ARBA"/>
</dbReference>
<dbReference type="SMART" id="SM00849">
    <property type="entry name" value="Lactamase_B"/>
    <property type="match status" value="1"/>
</dbReference>
<dbReference type="InterPro" id="IPR047921">
    <property type="entry name" value="LACTB2-like_MBL-fold"/>
</dbReference>
<dbReference type="AlphaFoldDB" id="A0A4U0WYH2"/>
<dbReference type="Pfam" id="PF17778">
    <property type="entry name" value="WHD_BLACT"/>
    <property type="match status" value="1"/>
</dbReference>